<evidence type="ECO:0000313" key="8">
    <source>
        <dbReference type="EMBL" id="RSE27896.1"/>
    </source>
</evidence>
<sequence length="110" mass="12186">MSLDSFDYEQTVMGIIVNAGMCRSCAMQAIQQAKNGQQQEASQLMAQANDALRLAHEVQTQLIGMDEGVGKVPVHLIMVHAQDHLMNAMLLKELAAEFIDIYRQLAVREA</sequence>
<dbReference type="Proteomes" id="UP000275331">
    <property type="component" value="Unassembled WGS sequence"/>
</dbReference>
<dbReference type="PANTHER" id="PTHR34382:SF7">
    <property type="entry name" value="PTS SYSTEM N,N'-DIACETYLCHITOBIOSE-SPECIFIC EIIA COMPONENT"/>
    <property type="match status" value="1"/>
</dbReference>
<evidence type="ECO:0000256" key="4">
    <source>
        <dbReference type="ARBA" id="ARBA00022683"/>
    </source>
</evidence>
<comment type="cofactor">
    <cofactor evidence="6">
        <name>Mg(2+)</name>
        <dbReference type="ChEBI" id="CHEBI:18420"/>
    </cofactor>
    <text evidence="6">Binds 1 Mg(2+) ion per trimer.</text>
</comment>
<dbReference type="OrthoDB" id="350602at2"/>
<dbReference type="AlphaFoldDB" id="A0A427V553"/>
<dbReference type="CDD" id="cd00215">
    <property type="entry name" value="PTS_IIA_lac"/>
    <property type="match status" value="1"/>
</dbReference>
<evidence type="ECO:0000256" key="6">
    <source>
        <dbReference type="PIRSR" id="PIRSR000699-2"/>
    </source>
</evidence>
<dbReference type="GeneID" id="84663184"/>
<dbReference type="Gene3D" id="1.20.58.80">
    <property type="entry name" value="Phosphotransferase system, lactose/cellobiose-type IIA subunit"/>
    <property type="match status" value="1"/>
</dbReference>
<evidence type="ECO:0000256" key="2">
    <source>
        <dbReference type="ARBA" id="ARBA00022597"/>
    </source>
</evidence>
<comment type="caution">
    <text evidence="8">The sequence shown here is derived from an EMBL/GenBank/DDBJ whole genome shotgun (WGS) entry which is preliminary data.</text>
</comment>
<keyword evidence="6" id="KW-0479">Metal-binding</keyword>
<dbReference type="InterPro" id="IPR003188">
    <property type="entry name" value="PTS_IIA_lac/cel"/>
</dbReference>
<dbReference type="GO" id="GO:0009401">
    <property type="term" value="P:phosphoenolpyruvate-dependent sugar phosphotransferase system"/>
    <property type="evidence" value="ECO:0007669"/>
    <property type="project" value="UniProtKB-KW"/>
</dbReference>
<evidence type="ECO:0000256" key="3">
    <source>
        <dbReference type="ARBA" id="ARBA00022679"/>
    </source>
</evidence>
<dbReference type="PROSITE" id="PS51095">
    <property type="entry name" value="PTS_EIIA_TYPE_3"/>
    <property type="match status" value="1"/>
</dbReference>
<evidence type="ECO:0000256" key="1">
    <source>
        <dbReference type="ARBA" id="ARBA00022448"/>
    </source>
</evidence>
<gene>
    <name evidence="8" type="ORF">EGT71_05775</name>
</gene>
<keyword evidence="6" id="KW-0460">Magnesium</keyword>
<dbReference type="InterPro" id="IPR036542">
    <property type="entry name" value="PTS_IIA_lac/cel_sf"/>
</dbReference>
<feature type="active site" description="Tele-phosphohistidine intermediate" evidence="5">
    <location>
        <position position="80"/>
    </location>
</feature>
<dbReference type="RefSeq" id="WP_125292633.1">
    <property type="nucleotide sequence ID" value="NZ_CP100494.1"/>
</dbReference>
<dbReference type="EMBL" id="RHXB01000003">
    <property type="protein sequence ID" value="RSE27896.1"/>
    <property type="molecule type" value="Genomic_DNA"/>
</dbReference>
<organism evidence="8 9">
    <name type="scientific">Atlantibacter subterraneus</name>
    <dbReference type="NCBI Taxonomy" id="255519"/>
    <lineage>
        <taxon>Bacteria</taxon>
        <taxon>Pseudomonadati</taxon>
        <taxon>Pseudomonadota</taxon>
        <taxon>Gammaproteobacteria</taxon>
        <taxon>Enterobacterales</taxon>
        <taxon>Enterobacteriaceae</taxon>
        <taxon>Atlantibacter</taxon>
    </lineage>
</organism>
<evidence type="ECO:0000313" key="9">
    <source>
        <dbReference type="Proteomes" id="UP000275331"/>
    </source>
</evidence>
<feature type="modified residue" description="Phosphohistidine; by HPr" evidence="7">
    <location>
        <position position="80"/>
    </location>
</feature>
<dbReference type="SUPFAM" id="SSF46973">
    <property type="entry name" value="Enzyme IIa from lactose specific PTS, IIa-lac"/>
    <property type="match status" value="1"/>
</dbReference>
<accession>A0A427V553</accession>
<reference evidence="8 9" key="1">
    <citation type="submission" date="2018-10" db="EMBL/GenBank/DDBJ databases">
        <title>Transmission dynamics of multidrug resistant bacteria on intensive care unit surfaces.</title>
        <authorList>
            <person name="D'Souza A.W."/>
            <person name="Potter R.F."/>
            <person name="Wallace M."/>
            <person name="Shupe A."/>
            <person name="Patel S."/>
            <person name="Sun S."/>
            <person name="Gul D."/>
            <person name="Kwon J.H."/>
            <person name="Andleeb S."/>
            <person name="Burnham C.-A.D."/>
            <person name="Dantas G."/>
        </authorList>
    </citation>
    <scope>NUCLEOTIDE SEQUENCE [LARGE SCALE GENOMIC DNA]</scope>
    <source>
        <strain evidence="8 9">AS_373</strain>
    </source>
</reference>
<evidence type="ECO:0000256" key="5">
    <source>
        <dbReference type="PIRSR" id="PIRSR000699-1"/>
    </source>
</evidence>
<dbReference type="PANTHER" id="PTHR34382">
    <property type="entry name" value="PTS SYSTEM N,N'-DIACETYLCHITOBIOSE-SPECIFIC EIIA COMPONENT"/>
    <property type="match status" value="1"/>
</dbReference>
<keyword evidence="1" id="KW-0813">Transport</keyword>
<dbReference type="PIRSF" id="PIRSF000699">
    <property type="entry name" value="PTS_IILac_III"/>
    <property type="match status" value="1"/>
</dbReference>
<name>A0A427V553_9ENTR</name>
<proteinExistence type="predicted"/>
<keyword evidence="2" id="KW-0762">Sugar transport</keyword>
<dbReference type="Pfam" id="PF02255">
    <property type="entry name" value="PTS_IIA"/>
    <property type="match status" value="1"/>
</dbReference>
<evidence type="ECO:0000256" key="7">
    <source>
        <dbReference type="PROSITE-ProRule" id="PRU00418"/>
    </source>
</evidence>
<dbReference type="GO" id="GO:0046872">
    <property type="term" value="F:metal ion binding"/>
    <property type="evidence" value="ECO:0007669"/>
    <property type="project" value="UniProtKB-KW"/>
</dbReference>
<feature type="binding site" evidence="6">
    <location>
        <position position="83"/>
    </location>
    <ligand>
        <name>Mg(2+)</name>
        <dbReference type="ChEBI" id="CHEBI:18420"/>
        <note>ligand shared between all trimeric partners</note>
    </ligand>
</feature>
<protein>
    <submittedName>
        <fullName evidence="8">PTS lactose/cellobiose transporter subunit IIA</fullName>
    </submittedName>
</protein>
<keyword evidence="3" id="KW-0808">Transferase</keyword>
<dbReference type="GO" id="GO:0016740">
    <property type="term" value="F:transferase activity"/>
    <property type="evidence" value="ECO:0007669"/>
    <property type="project" value="UniProtKB-KW"/>
</dbReference>
<keyword evidence="4" id="KW-0598">Phosphotransferase system</keyword>